<keyword evidence="3 4" id="KW-0732">Signal</keyword>
<evidence type="ECO:0000256" key="2">
    <source>
        <dbReference type="ARBA" id="ARBA00010742"/>
    </source>
</evidence>
<name>A0ABS5AFE9_9PSEU</name>
<comment type="subcellular location">
    <subcellularLocation>
        <location evidence="1">Periplasm</location>
    </subcellularLocation>
</comment>
<dbReference type="EMBL" id="JAGIOO010000001">
    <property type="protein sequence ID" value="MBP2475047.1"/>
    <property type="molecule type" value="Genomic_DNA"/>
</dbReference>
<dbReference type="PROSITE" id="PS51257">
    <property type="entry name" value="PROKAR_LIPOPROTEIN"/>
    <property type="match status" value="1"/>
</dbReference>
<dbReference type="Gene3D" id="3.40.190.10">
    <property type="entry name" value="Periplasmic binding protein-like II"/>
    <property type="match status" value="2"/>
</dbReference>
<gene>
    <name evidence="5" type="ORF">JOF53_003919</name>
</gene>
<dbReference type="RefSeq" id="WP_086781913.1">
    <property type="nucleotide sequence ID" value="NZ_JAGIOO010000001.1"/>
</dbReference>
<comment type="similarity">
    <text evidence="2">Belongs to the bacterial solute-binding protein SsuA/TauA family.</text>
</comment>
<comment type="caution">
    <text evidence="5">The sequence shown here is derived from an EMBL/GenBank/DDBJ whole genome shotgun (WGS) entry which is preliminary data.</text>
</comment>
<protein>
    <submittedName>
        <fullName evidence="5">NitT/TauT family transport system substrate-binding protein</fullName>
    </submittedName>
</protein>
<organism evidence="5 6">
    <name type="scientific">Crossiella equi</name>
    <dbReference type="NCBI Taxonomy" id="130796"/>
    <lineage>
        <taxon>Bacteria</taxon>
        <taxon>Bacillati</taxon>
        <taxon>Actinomycetota</taxon>
        <taxon>Actinomycetes</taxon>
        <taxon>Pseudonocardiales</taxon>
        <taxon>Pseudonocardiaceae</taxon>
        <taxon>Crossiella</taxon>
    </lineage>
</organism>
<evidence type="ECO:0000313" key="6">
    <source>
        <dbReference type="Proteomes" id="UP001519363"/>
    </source>
</evidence>
<evidence type="ECO:0000313" key="5">
    <source>
        <dbReference type="EMBL" id="MBP2475047.1"/>
    </source>
</evidence>
<dbReference type="PANTHER" id="PTHR30024:SF47">
    <property type="entry name" value="TAURINE-BINDING PERIPLASMIC PROTEIN"/>
    <property type="match status" value="1"/>
</dbReference>
<feature type="chain" id="PRO_5047212264" evidence="4">
    <location>
        <begin position="21"/>
        <end position="329"/>
    </location>
</feature>
<keyword evidence="6" id="KW-1185">Reference proteome</keyword>
<feature type="signal peptide" evidence="4">
    <location>
        <begin position="1"/>
        <end position="20"/>
    </location>
</feature>
<evidence type="ECO:0000256" key="3">
    <source>
        <dbReference type="ARBA" id="ARBA00022729"/>
    </source>
</evidence>
<sequence>MRLNKLGRSLAVVLSTALVATSGGCSLFTGSGSADRPTPEKQTLRVGIMPMVDVAPLYMAREEGKFAAAGLNVELIDLRTEDGVLTGLKNQTVDVGFATHVTWFKAAAAEEQIQLQGEAYQAGGNTMALVTLKDSSYTALNKNQGGQSPPIAVDQKTGLAGLATSATLNSAGVGKPNLREVSFDKMQDELATKKVEAAWMIEPWITKAQKQIGAKVLADTARGGMLDFPISGYASMKKFAEENPKTLRIFREVLNGAQLQGGNHLKVQEVLTKYAEVDQQTAALVAVGTYPVSINPVRLQRVADMMERLELLKTRLDVQQLLPPSDSVS</sequence>
<evidence type="ECO:0000256" key="1">
    <source>
        <dbReference type="ARBA" id="ARBA00004418"/>
    </source>
</evidence>
<proteinExistence type="inferred from homology"/>
<dbReference type="Proteomes" id="UP001519363">
    <property type="component" value="Unassembled WGS sequence"/>
</dbReference>
<evidence type="ECO:0000256" key="4">
    <source>
        <dbReference type="SAM" id="SignalP"/>
    </source>
</evidence>
<accession>A0ABS5AFE9</accession>
<dbReference type="Pfam" id="PF13379">
    <property type="entry name" value="NMT1_2"/>
    <property type="match status" value="1"/>
</dbReference>
<reference evidence="5 6" key="1">
    <citation type="submission" date="2021-03" db="EMBL/GenBank/DDBJ databases">
        <title>Sequencing the genomes of 1000 actinobacteria strains.</title>
        <authorList>
            <person name="Klenk H.-P."/>
        </authorList>
    </citation>
    <scope>NUCLEOTIDE SEQUENCE [LARGE SCALE GENOMIC DNA]</scope>
    <source>
        <strain evidence="5 6">DSM 44580</strain>
    </source>
</reference>
<dbReference type="PANTHER" id="PTHR30024">
    <property type="entry name" value="ALIPHATIC SULFONATES-BINDING PROTEIN-RELATED"/>
    <property type="match status" value="1"/>
</dbReference>
<dbReference type="SUPFAM" id="SSF53850">
    <property type="entry name" value="Periplasmic binding protein-like II"/>
    <property type="match status" value="1"/>
</dbReference>